<evidence type="ECO:0000313" key="2">
    <source>
        <dbReference type="Proteomes" id="UP000808337"/>
    </source>
</evidence>
<dbReference type="SUPFAM" id="SSF158446">
    <property type="entry name" value="IVS-encoded protein-like"/>
    <property type="match status" value="1"/>
</dbReference>
<dbReference type="EMBL" id="JADKGY010000008">
    <property type="protein sequence ID" value="MBK9982972.1"/>
    <property type="molecule type" value="Genomic_DNA"/>
</dbReference>
<evidence type="ECO:0000313" key="1">
    <source>
        <dbReference type="EMBL" id="MBK9982972.1"/>
    </source>
</evidence>
<dbReference type="Pfam" id="PF05635">
    <property type="entry name" value="23S_rRNA_IVP"/>
    <property type="match status" value="1"/>
</dbReference>
<dbReference type="Proteomes" id="UP000808337">
    <property type="component" value="Unassembled WGS sequence"/>
</dbReference>
<gene>
    <name evidence="1" type="ORF">IPP15_11215</name>
</gene>
<dbReference type="PANTHER" id="PTHR38471:SF2">
    <property type="entry name" value="FOUR HELIX BUNDLE PROTEIN"/>
    <property type="match status" value="1"/>
</dbReference>
<dbReference type="Gene3D" id="1.20.1440.60">
    <property type="entry name" value="23S rRNA-intervening sequence"/>
    <property type="match status" value="1"/>
</dbReference>
<proteinExistence type="predicted"/>
<accession>A0A9D7SW33</accession>
<comment type="caution">
    <text evidence="1">The sequence shown here is derived from an EMBL/GenBank/DDBJ whole genome shotgun (WGS) entry which is preliminary data.</text>
</comment>
<organism evidence="1 2">
    <name type="scientific">Candidatus Opimibacter skivensis</name>
    <dbReference type="NCBI Taxonomy" id="2982028"/>
    <lineage>
        <taxon>Bacteria</taxon>
        <taxon>Pseudomonadati</taxon>
        <taxon>Bacteroidota</taxon>
        <taxon>Saprospiria</taxon>
        <taxon>Saprospirales</taxon>
        <taxon>Saprospiraceae</taxon>
        <taxon>Candidatus Opimibacter</taxon>
    </lineage>
</organism>
<dbReference type="PANTHER" id="PTHR38471">
    <property type="entry name" value="FOUR HELIX BUNDLE PROTEIN"/>
    <property type="match status" value="1"/>
</dbReference>
<dbReference type="CDD" id="cd16377">
    <property type="entry name" value="23S_rRNA_IVP_like"/>
    <property type="match status" value="1"/>
</dbReference>
<protein>
    <submittedName>
        <fullName evidence="1">Four helix bundle protein</fullName>
    </submittedName>
</protein>
<sequence length="120" mass="13820">MAFRDFTSMSVWQKAHELLLEIYRLTDKFPGSEKFGMVSDMRRAANSVLHNIAEGFGRFENRDKSRFYKISRGSAYELISQSKASCSLHYLNNDEMENLKSLSASIIDELDLIIKSVESR</sequence>
<dbReference type="AlphaFoldDB" id="A0A9D7SW33"/>
<reference evidence="1 2" key="1">
    <citation type="submission" date="2020-10" db="EMBL/GenBank/DDBJ databases">
        <title>Connecting structure to function with the recovery of over 1000 high-quality activated sludge metagenome-assembled genomes encoding full-length rRNA genes using long-read sequencing.</title>
        <authorList>
            <person name="Singleton C.M."/>
            <person name="Petriglieri F."/>
            <person name="Kristensen J.M."/>
            <person name="Kirkegaard R.H."/>
            <person name="Michaelsen T.Y."/>
            <person name="Andersen M.H."/>
            <person name="Karst S.M."/>
            <person name="Dueholm M.S."/>
            <person name="Nielsen P.H."/>
            <person name="Albertsen M."/>
        </authorList>
    </citation>
    <scope>NUCLEOTIDE SEQUENCE [LARGE SCALE GENOMIC DNA]</scope>
    <source>
        <strain evidence="1">Ribe_18-Q3-R11-54_MAXAC.273</strain>
    </source>
</reference>
<dbReference type="NCBIfam" id="TIGR02436">
    <property type="entry name" value="four helix bundle protein"/>
    <property type="match status" value="1"/>
</dbReference>
<dbReference type="InterPro" id="IPR012657">
    <property type="entry name" value="23S_rRNA-intervening_sequence"/>
</dbReference>
<dbReference type="InterPro" id="IPR036583">
    <property type="entry name" value="23S_rRNA_IVS_sf"/>
</dbReference>
<name>A0A9D7SW33_9BACT</name>